<dbReference type="InterPro" id="IPR045677">
    <property type="entry name" value="DUF6197"/>
</dbReference>
<keyword evidence="1" id="KW-0614">Plasmid</keyword>
<accession>A0AB33KCD3</accession>
<sequence>MPATLLTRPTLDPDVLGPLLVAEVEAYLRTVAPPTTRLTIPAIPRHGQHHQPWHHPHPALQPTLAQRLFRRRPTPADITVTEHLTLMDRYIHHHGWTQGALWDPAGRVCVLGAHLAVLTAGYGTPTTAWRARLRIGNQLGYAGHPIPVDDWNDQPTTRQTDIHRLLQRAAAHA</sequence>
<reference evidence="1" key="1">
    <citation type="submission" date="2024-07" db="EMBL/GenBank/DDBJ databases">
        <title>Complete genome sequences of cellulolytic bacteria, Kitasatospora sp. CMC57 and Streptomyces sp. CMC78, isolated from Japanese agricultural soil.</title>
        <authorList>
            <person name="Hashimoto T."/>
            <person name="Ito M."/>
            <person name="Iwamoto M."/>
            <person name="Fukahori D."/>
            <person name="Shoda T."/>
            <person name="Sakoda M."/>
            <person name="Morohoshi T."/>
            <person name="Mitsuboshi M."/>
            <person name="Nishizawa T."/>
        </authorList>
    </citation>
    <scope>NUCLEOTIDE SEQUENCE</scope>
    <source>
        <strain evidence="1">CMC57</strain>
        <plasmid evidence="1">pCMC57_01</plasmid>
    </source>
</reference>
<dbReference type="RefSeq" id="WP_407992388.1">
    <property type="nucleotide sequence ID" value="NZ_AP035882.1"/>
</dbReference>
<protein>
    <recommendedName>
        <fullName evidence="2">Peptidoglycan-binding protein</fullName>
    </recommendedName>
</protein>
<dbReference type="Pfam" id="PF19698">
    <property type="entry name" value="DUF6197"/>
    <property type="match status" value="1"/>
</dbReference>
<evidence type="ECO:0000313" key="1">
    <source>
        <dbReference type="EMBL" id="BFP50152.1"/>
    </source>
</evidence>
<evidence type="ECO:0008006" key="2">
    <source>
        <dbReference type="Google" id="ProtNLM"/>
    </source>
</evidence>
<dbReference type="AlphaFoldDB" id="A0AB33KCD3"/>
<dbReference type="EMBL" id="AP035882">
    <property type="protein sequence ID" value="BFP50152.1"/>
    <property type="molecule type" value="Genomic_DNA"/>
</dbReference>
<dbReference type="KEGG" id="kic:KCMC57_65200"/>
<geneLocation type="plasmid" evidence="1">
    <name>pCMC57_01</name>
</geneLocation>
<gene>
    <name evidence="1" type="ORF">KCMC57_65200</name>
</gene>
<name>A0AB33KCD3_9ACTN</name>
<organism evidence="1">
    <name type="scientific">Kitasatospora sp. CMC57</name>
    <dbReference type="NCBI Taxonomy" id="3231513"/>
    <lineage>
        <taxon>Bacteria</taxon>
        <taxon>Bacillati</taxon>
        <taxon>Actinomycetota</taxon>
        <taxon>Actinomycetes</taxon>
        <taxon>Kitasatosporales</taxon>
        <taxon>Streptomycetaceae</taxon>
        <taxon>Kitasatospora</taxon>
    </lineage>
</organism>
<proteinExistence type="predicted"/>